<dbReference type="AlphaFoldDB" id="A0AAU7JAJ5"/>
<evidence type="ECO:0000313" key="1">
    <source>
        <dbReference type="EMBL" id="XBO37301.1"/>
    </source>
</evidence>
<dbReference type="EMBL" id="CP157484">
    <property type="protein sequence ID" value="XBO37301.1"/>
    <property type="molecule type" value="Genomic_DNA"/>
</dbReference>
<proteinExistence type="predicted"/>
<dbReference type="Pfam" id="PF05973">
    <property type="entry name" value="Gp49"/>
    <property type="match status" value="1"/>
</dbReference>
<reference evidence="1" key="1">
    <citation type="submission" date="2024-05" db="EMBL/GenBank/DDBJ databases">
        <authorList>
            <person name="Kim S."/>
            <person name="Heo J."/>
            <person name="Choi H."/>
            <person name="Choi Y."/>
            <person name="Kwon S.-W."/>
            <person name="Kim Y."/>
        </authorList>
    </citation>
    <scope>NUCLEOTIDE SEQUENCE</scope>
    <source>
        <strain evidence="1">KACC 23698</strain>
    </source>
</reference>
<name>A0AAU7JAJ5_9HYPH</name>
<gene>
    <name evidence="1" type="ORF">ABEG18_16385</name>
</gene>
<dbReference type="InterPro" id="IPR009241">
    <property type="entry name" value="HigB-like"/>
</dbReference>
<sequence>MEIYDRSVAEEIDAWPLDLRSRLLHIVDRIEAHGLDRVGMPLVRHLRGKLWEMRPSGKRLEGRALYVAVEGRRIVILVAFIKKRQTTPGRMIELAEARMKELSR</sequence>
<organism evidence="1">
    <name type="scientific">Alsobacter sp. KACC 23698</name>
    <dbReference type="NCBI Taxonomy" id="3149229"/>
    <lineage>
        <taxon>Bacteria</taxon>
        <taxon>Pseudomonadati</taxon>
        <taxon>Pseudomonadota</taxon>
        <taxon>Alphaproteobacteria</taxon>
        <taxon>Hyphomicrobiales</taxon>
        <taxon>Alsobacteraceae</taxon>
        <taxon>Alsobacter</taxon>
    </lineage>
</organism>
<protein>
    <submittedName>
        <fullName evidence="1">Type II toxin-antitoxin system RelE/ParE family toxin</fullName>
    </submittedName>
</protein>
<accession>A0AAU7JAJ5</accession>
<dbReference type="RefSeq" id="WP_406854123.1">
    <property type="nucleotide sequence ID" value="NZ_CP157484.1"/>
</dbReference>